<sequence length="229" mass="25331">MSVIKPDNPLIHNKRSLSLALGIFALLILFSIKYPGSDPLIDVLLYSLGIPLYTRPESSTGLHFTGILSFALLIVALIHLNKALNRHRFLIFIAFIFLLSNAPGWMVTGYQRLFTSGVYAVELDPRQVSCSYDLKQQQLSGSCSIPLKNHSRAAVTVRPVLQLPLNYDHPLSREAITLPKLTIAPHSMSSFNPEFNLTSSSTAEAQGNNFGSFNITLDDGEDSRTWSGR</sequence>
<keyword evidence="1" id="KW-0472">Membrane</keyword>
<dbReference type="Proteomes" id="UP000637643">
    <property type="component" value="Unassembled WGS sequence"/>
</dbReference>
<evidence type="ECO:0000313" key="2">
    <source>
        <dbReference type="EMBL" id="GGF93754.1"/>
    </source>
</evidence>
<dbReference type="EMBL" id="BMKR01000021">
    <property type="protein sequence ID" value="GGF93754.1"/>
    <property type="molecule type" value="Genomic_DNA"/>
</dbReference>
<proteinExistence type="predicted"/>
<reference evidence="2" key="1">
    <citation type="journal article" date="2014" name="Int. J. Syst. Evol. Microbiol.">
        <title>Complete genome sequence of Corynebacterium casei LMG S-19264T (=DSM 44701T), isolated from a smear-ripened cheese.</title>
        <authorList>
            <consortium name="US DOE Joint Genome Institute (JGI-PGF)"/>
            <person name="Walter F."/>
            <person name="Albersmeier A."/>
            <person name="Kalinowski J."/>
            <person name="Ruckert C."/>
        </authorList>
    </citation>
    <scope>NUCLEOTIDE SEQUENCE</scope>
    <source>
        <strain evidence="2">CGMCC 1.16134</strain>
    </source>
</reference>
<accession>A0A917FPX4</accession>
<dbReference type="AlphaFoldDB" id="A0A917FPX4"/>
<comment type="caution">
    <text evidence="2">The sequence shown here is derived from an EMBL/GenBank/DDBJ whole genome shotgun (WGS) entry which is preliminary data.</text>
</comment>
<feature type="transmembrane region" description="Helical" evidence="1">
    <location>
        <begin position="61"/>
        <end position="80"/>
    </location>
</feature>
<organism evidence="2 3">
    <name type="scientific">Paenibacillus albidus</name>
    <dbReference type="NCBI Taxonomy" id="2041023"/>
    <lineage>
        <taxon>Bacteria</taxon>
        <taxon>Bacillati</taxon>
        <taxon>Bacillota</taxon>
        <taxon>Bacilli</taxon>
        <taxon>Bacillales</taxon>
        <taxon>Paenibacillaceae</taxon>
        <taxon>Paenibacillus</taxon>
    </lineage>
</organism>
<dbReference type="RefSeq" id="WP_189028603.1">
    <property type="nucleotide sequence ID" value="NZ_BMKR01000021.1"/>
</dbReference>
<name>A0A917FPX4_9BACL</name>
<keyword evidence="1" id="KW-0812">Transmembrane</keyword>
<feature type="transmembrane region" description="Helical" evidence="1">
    <location>
        <begin position="89"/>
        <end position="107"/>
    </location>
</feature>
<reference evidence="2" key="2">
    <citation type="submission" date="2020-09" db="EMBL/GenBank/DDBJ databases">
        <authorList>
            <person name="Sun Q."/>
            <person name="Zhou Y."/>
        </authorList>
    </citation>
    <scope>NUCLEOTIDE SEQUENCE</scope>
    <source>
        <strain evidence="2">CGMCC 1.16134</strain>
    </source>
</reference>
<gene>
    <name evidence="2" type="ORF">GCM10010912_43390</name>
</gene>
<evidence type="ECO:0000256" key="1">
    <source>
        <dbReference type="SAM" id="Phobius"/>
    </source>
</evidence>
<keyword evidence="1" id="KW-1133">Transmembrane helix</keyword>
<keyword evidence="3" id="KW-1185">Reference proteome</keyword>
<protein>
    <submittedName>
        <fullName evidence="2">Uncharacterized protein</fullName>
    </submittedName>
</protein>
<evidence type="ECO:0000313" key="3">
    <source>
        <dbReference type="Proteomes" id="UP000637643"/>
    </source>
</evidence>